<feature type="repeat" description="PPR" evidence="2">
    <location>
        <begin position="100"/>
        <end position="134"/>
    </location>
</feature>
<dbReference type="Pfam" id="PF13041">
    <property type="entry name" value="PPR_2"/>
    <property type="match status" value="3"/>
</dbReference>
<feature type="repeat" description="PPR" evidence="2">
    <location>
        <begin position="372"/>
        <end position="402"/>
    </location>
</feature>
<dbReference type="PANTHER" id="PTHR47926:SF417">
    <property type="entry name" value="PENTACOTRIPEPTIDE-REPEAT REGION OF PRORP DOMAIN-CONTAINING PROTEIN"/>
    <property type="match status" value="1"/>
</dbReference>
<feature type="repeat" description="PPR" evidence="2">
    <location>
        <begin position="201"/>
        <end position="235"/>
    </location>
</feature>
<dbReference type="PANTHER" id="PTHR47926">
    <property type="entry name" value="PENTATRICOPEPTIDE REPEAT-CONTAINING PROTEIN"/>
    <property type="match status" value="1"/>
</dbReference>
<dbReference type="Pfam" id="PF01535">
    <property type="entry name" value="PPR"/>
    <property type="match status" value="2"/>
</dbReference>
<dbReference type="Proteomes" id="UP001318860">
    <property type="component" value="Unassembled WGS sequence"/>
</dbReference>
<name>A0ABR0U1C9_REHGL</name>
<keyword evidence="1" id="KW-0677">Repeat</keyword>
<keyword evidence="4" id="KW-1185">Reference proteome</keyword>
<gene>
    <name evidence="3" type="ORF">DH2020_008260</name>
</gene>
<dbReference type="EMBL" id="JABTTQ020003506">
    <property type="protein sequence ID" value="KAK6115991.1"/>
    <property type="molecule type" value="Genomic_DNA"/>
</dbReference>
<feature type="repeat" description="PPR" evidence="2">
    <location>
        <begin position="403"/>
        <end position="437"/>
    </location>
</feature>
<dbReference type="Pfam" id="PF20431">
    <property type="entry name" value="E_motif"/>
    <property type="match status" value="1"/>
</dbReference>
<dbReference type="InterPro" id="IPR002885">
    <property type="entry name" value="PPR_rpt"/>
</dbReference>
<organism evidence="3 4">
    <name type="scientific">Rehmannia glutinosa</name>
    <name type="common">Chinese foxglove</name>
    <dbReference type="NCBI Taxonomy" id="99300"/>
    <lineage>
        <taxon>Eukaryota</taxon>
        <taxon>Viridiplantae</taxon>
        <taxon>Streptophyta</taxon>
        <taxon>Embryophyta</taxon>
        <taxon>Tracheophyta</taxon>
        <taxon>Spermatophyta</taxon>
        <taxon>Magnoliopsida</taxon>
        <taxon>eudicotyledons</taxon>
        <taxon>Gunneridae</taxon>
        <taxon>Pentapetalae</taxon>
        <taxon>asterids</taxon>
        <taxon>lamiids</taxon>
        <taxon>Lamiales</taxon>
        <taxon>Orobanchaceae</taxon>
        <taxon>Rehmannieae</taxon>
        <taxon>Rehmannia</taxon>
    </lineage>
</organism>
<reference evidence="3 4" key="1">
    <citation type="journal article" date="2021" name="Comput. Struct. Biotechnol. J.">
        <title>De novo genome assembly of the potent medicinal plant Rehmannia glutinosa using nanopore technology.</title>
        <authorList>
            <person name="Ma L."/>
            <person name="Dong C."/>
            <person name="Song C."/>
            <person name="Wang X."/>
            <person name="Zheng X."/>
            <person name="Niu Y."/>
            <person name="Chen S."/>
            <person name="Feng W."/>
        </authorList>
    </citation>
    <scope>NUCLEOTIDE SEQUENCE [LARGE SCALE GENOMIC DNA]</scope>
    <source>
        <strain evidence="3">DH-2019</strain>
    </source>
</reference>
<feature type="repeat" description="PPR" evidence="2">
    <location>
        <begin position="271"/>
        <end position="305"/>
    </location>
</feature>
<protein>
    <recommendedName>
        <fullName evidence="5">Pentatricopeptide repeat-containing protein</fullName>
    </recommendedName>
</protein>
<proteinExistence type="predicted"/>
<dbReference type="InterPro" id="IPR046848">
    <property type="entry name" value="E_motif"/>
</dbReference>
<accession>A0ABR0U1C9</accession>
<dbReference type="NCBIfam" id="TIGR00756">
    <property type="entry name" value="PPR"/>
    <property type="match status" value="6"/>
</dbReference>
<comment type="caution">
    <text evidence="3">The sequence shown here is derived from an EMBL/GenBank/DDBJ whole genome shotgun (WGS) entry which is preliminary data.</text>
</comment>
<dbReference type="InterPro" id="IPR011990">
    <property type="entry name" value="TPR-like_helical_dom_sf"/>
</dbReference>
<dbReference type="PROSITE" id="PS51375">
    <property type="entry name" value="PPR"/>
    <property type="match status" value="5"/>
</dbReference>
<evidence type="ECO:0008006" key="5">
    <source>
        <dbReference type="Google" id="ProtNLM"/>
    </source>
</evidence>
<evidence type="ECO:0000256" key="1">
    <source>
        <dbReference type="ARBA" id="ARBA00022737"/>
    </source>
</evidence>
<evidence type="ECO:0000313" key="3">
    <source>
        <dbReference type="EMBL" id="KAK6115991.1"/>
    </source>
</evidence>
<sequence length="625" mass="69453">MTIQLSLLIDSLCHSRKLGEAVRLTLSRTLESPQYSIYLKNLQLCTNLMSRKSGHLIHSRIIADGFLENTCLNTRLILFYSKIGEIGNARKVFDRMSDRSVVTWTALISGYSHNANYEEALRVFSTMHGEGVKANQFTYGSALRACTRLLCLGWGKQIQGYVQKRRFVDNLFVQSALVDLHSKCGKMEDACRIFESMETRDLVSWNAMIGGYVAQGLSENAILVFRWMLREGMLPDIFTFGSVLRATVGNDKLAKVNIVHGYILQFGFGSHKFLNGSLIDAYVKCGNMDSAIQVYDNMQNKDVVSCTALIKGYACEGSNCTAALQLFNEVQRNMAIDGMLLCSMFNICAKTASLSLGRQLHANALKYQNQHDVATGNALIDMYSKSGVIEDAKRVFDEMEEKNVISWTSLIAGYGKHGYGQEAVALYLSMQDEGLKPNDVTFLSLLFACSHNGLTREGWECFRNMVSKHDISPRAEHYTCLVDLLARRGRLEEAYDLICKIPADVDASVLGAILGACSTYGDMNLGEIVARRLFSLEPENPANYVVLSGIYAAAGLWNSARETRMLVGKKTSSKYPGYSICQSKEALPPNKEAFPAAVYALGIENKDGLIVYAGEGNFSESRIWW</sequence>
<evidence type="ECO:0000313" key="4">
    <source>
        <dbReference type="Proteomes" id="UP001318860"/>
    </source>
</evidence>
<dbReference type="Gene3D" id="1.25.40.10">
    <property type="entry name" value="Tetratricopeptide repeat domain"/>
    <property type="match status" value="4"/>
</dbReference>
<dbReference type="InterPro" id="IPR046960">
    <property type="entry name" value="PPR_At4g14850-like_plant"/>
</dbReference>
<evidence type="ECO:0000256" key="2">
    <source>
        <dbReference type="PROSITE-ProRule" id="PRU00708"/>
    </source>
</evidence>